<evidence type="ECO:0000313" key="5">
    <source>
        <dbReference type="EMBL" id="RAP75042.1"/>
    </source>
</evidence>
<accession>A0A328TZ54</accession>
<feature type="domain" description="Sulfatase N-terminal" evidence="4">
    <location>
        <begin position="32"/>
        <end position="395"/>
    </location>
</feature>
<dbReference type="OrthoDB" id="9762324at2"/>
<comment type="similarity">
    <text evidence="1">Belongs to the sulfatase family.</text>
</comment>
<dbReference type="NCBIfam" id="NF010322">
    <property type="entry name" value="PRK13759.1"/>
    <property type="match status" value="1"/>
</dbReference>
<dbReference type="Proteomes" id="UP000249260">
    <property type="component" value="Unassembled WGS sequence"/>
</dbReference>
<name>A0A328TZ54_9BACL</name>
<dbReference type="PROSITE" id="PS00149">
    <property type="entry name" value="SULFATASE_2"/>
    <property type="match status" value="1"/>
</dbReference>
<reference evidence="5 6" key="1">
    <citation type="submission" date="2018-06" db="EMBL/GenBank/DDBJ databases">
        <title>Paenibacillus montanisoli sp. nov., isolated from mountain area soil.</title>
        <authorList>
            <person name="Wu M."/>
        </authorList>
    </citation>
    <scope>NUCLEOTIDE SEQUENCE [LARGE SCALE GENOMIC DNA]</scope>
    <source>
        <strain evidence="5 6">RA17</strain>
    </source>
</reference>
<dbReference type="InterPro" id="IPR017850">
    <property type="entry name" value="Alkaline_phosphatase_core_sf"/>
</dbReference>
<proteinExistence type="inferred from homology"/>
<comment type="caution">
    <text evidence="5">The sequence shown here is derived from an EMBL/GenBank/DDBJ whole genome shotgun (WGS) entry which is preliminary data.</text>
</comment>
<dbReference type="PANTHER" id="PTHR45953:SF1">
    <property type="entry name" value="IDURONATE 2-SULFATASE"/>
    <property type="match status" value="1"/>
</dbReference>
<dbReference type="GO" id="GO:0005737">
    <property type="term" value="C:cytoplasm"/>
    <property type="evidence" value="ECO:0007669"/>
    <property type="project" value="TreeGrafter"/>
</dbReference>
<dbReference type="EC" id="3.1.6.1" evidence="5"/>
<evidence type="ECO:0000256" key="2">
    <source>
        <dbReference type="ARBA" id="ARBA00022723"/>
    </source>
</evidence>
<dbReference type="EMBL" id="QLUW01000003">
    <property type="protein sequence ID" value="RAP75042.1"/>
    <property type="molecule type" value="Genomic_DNA"/>
</dbReference>
<evidence type="ECO:0000259" key="4">
    <source>
        <dbReference type="Pfam" id="PF00884"/>
    </source>
</evidence>
<evidence type="ECO:0000256" key="3">
    <source>
        <dbReference type="ARBA" id="ARBA00022801"/>
    </source>
</evidence>
<dbReference type="AlphaFoldDB" id="A0A328TZ54"/>
<dbReference type="SUPFAM" id="SSF53649">
    <property type="entry name" value="Alkaline phosphatase-like"/>
    <property type="match status" value="1"/>
</dbReference>
<dbReference type="InterPro" id="IPR000917">
    <property type="entry name" value="Sulfatase_N"/>
</dbReference>
<dbReference type="InterPro" id="IPR024607">
    <property type="entry name" value="Sulfatase_CS"/>
</dbReference>
<dbReference type="Gene3D" id="3.40.720.10">
    <property type="entry name" value="Alkaline Phosphatase, subunit A"/>
    <property type="match status" value="1"/>
</dbReference>
<protein>
    <submittedName>
        <fullName evidence="5">Arylsulfatase</fullName>
        <ecNumber evidence="5">3.1.6.1</ecNumber>
    </submittedName>
</protein>
<dbReference type="PANTHER" id="PTHR45953">
    <property type="entry name" value="IDURONATE 2-SULFATASE"/>
    <property type="match status" value="1"/>
</dbReference>
<keyword evidence="3 5" id="KW-0378">Hydrolase</keyword>
<organism evidence="5 6">
    <name type="scientific">Paenibacillus montanisoli</name>
    <dbReference type="NCBI Taxonomy" id="2081970"/>
    <lineage>
        <taxon>Bacteria</taxon>
        <taxon>Bacillati</taxon>
        <taxon>Bacillota</taxon>
        <taxon>Bacilli</taxon>
        <taxon>Bacillales</taxon>
        <taxon>Paenibacillaceae</taxon>
        <taxon>Paenibacillus</taxon>
    </lineage>
</organism>
<dbReference type="Pfam" id="PF00884">
    <property type="entry name" value="Sulfatase"/>
    <property type="match status" value="1"/>
</dbReference>
<dbReference type="GO" id="GO:0046872">
    <property type="term" value="F:metal ion binding"/>
    <property type="evidence" value="ECO:0007669"/>
    <property type="project" value="UniProtKB-KW"/>
</dbReference>
<evidence type="ECO:0000313" key="6">
    <source>
        <dbReference type="Proteomes" id="UP000249260"/>
    </source>
</evidence>
<dbReference type="GO" id="GO:0004065">
    <property type="term" value="F:arylsulfatase activity"/>
    <property type="evidence" value="ECO:0007669"/>
    <property type="project" value="UniProtKB-EC"/>
</dbReference>
<keyword evidence="6" id="KW-1185">Reference proteome</keyword>
<sequence>MRRRTGHPGAVLPLCRRSGRGALSGGGTQGKPNILLIAVDQMRGDCLGALGHPVAETPNLDRLARAGVLFRSAYSATPTCVPARAALMTGMSQRSHGRIGYQDCVPWEYEHMLAGELASAGYHTQCVGKMHVFPARNLCGFHNVVLHDGYLHHNRSRHNNSVNGHFDQVDDYLTWLRQTAGAHLDITDNGLDCNASAAARPWHLAEELHPTNWTVTQSIDFLRRRDPGKPFFLFTSFVRPHAPLDPPQAYFDMYKDLELPDPPIGDWVDVEAAKTSGSSDPVTHFGVVPKRRLDRSRAAYYALITHIDDQIGRLLNALYEYGVSQNTVVLFVSDHGELLGDHHYFRKALPYEGSAKVPFIVSDPGGMLNLRRGSSSAEVIELRDVMPTILEIAGAPIPDTVDGCSVLPLCRGEQAEWRAYIHGEHSYGALSNHFVTDGQEKYIWFSQSGEEQLFDLVGDPRELVNLAASPHWQNRLAMWRKRLAEELEGREEGYVQNGTLVAGRPPRLLLTRAT</sequence>
<gene>
    <name evidence="5" type="ORF">DL346_16760</name>
</gene>
<evidence type="ECO:0000256" key="1">
    <source>
        <dbReference type="ARBA" id="ARBA00008779"/>
    </source>
</evidence>
<keyword evidence="2" id="KW-0479">Metal-binding</keyword>